<keyword evidence="6" id="KW-0966">Cell projection</keyword>
<keyword evidence="6" id="KW-0282">Flagellum</keyword>
<dbReference type="SUPFAM" id="SSF117143">
    <property type="entry name" value="Flagellar hook protein flgE"/>
    <property type="match status" value="1"/>
</dbReference>
<feature type="domain" description="Flagellar basal body rod protein N-terminal" evidence="3">
    <location>
        <begin position="7"/>
        <end position="35"/>
    </location>
</feature>
<dbReference type="InterPro" id="IPR019776">
    <property type="entry name" value="Flagellar_basal_body_rod_CS"/>
</dbReference>
<reference evidence="6 7" key="1">
    <citation type="journal article" date="2019" name="Int. J. Syst. Evol. Microbiol.">
        <title>The Global Catalogue of Microorganisms (GCM) 10K type strain sequencing project: providing services to taxonomists for standard genome sequencing and annotation.</title>
        <authorList>
            <consortium name="The Broad Institute Genomics Platform"/>
            <consortium name="The Broad Institute Genome Sequencing Center for Infectious Disease"/>
            <person name="Wu L."/>
            <person name="Ma J."/>
        </authorList>
    </citation>
    <scope>NUCLEOTIDE SEQUENCE [LARGE SCALE GENOMIC DNA]</scope>
    <source>
        <strain evidence="6 7">JCM 1405</strain>
    </source>
</reference>
<keyword evidence="2" id="KW-0975">Bacterial flagellum</keyword>
<dbReference type="Pfam" id="PF00460">
    <property type="entry name" value="Flg_bb_rod"/>
    <property type="match status" value="1"/>
</dbReference>
<feature type="domain" description="Flagellar hook protein FlgE/F/G-like D1" evidence="5">
    <location>
        <begin position="94"/>
        <end position="160"/>
    </location>
</feature>
<evidence type="ECO:0000313" key="6">
    <source>
        <dbReference type="EMBL" id="GAA0724069.1"/>
    </source>
</evidence>
<dbReference type="PROSITE" id="PS00588">
    <property type="entry name" value="FLAGELLA_BB_ROD"/>
    <property type="match status" value="1"/>
</dbReference>
<gene>
    <name evidence="6" type="ORF">GCM10008905_17470</name>
</gene>
<evidence type="ECO:0000256" key="2">
    <source>
        <dbReference type="RuleBase" id="RU362116"/>
    </source>
</evidence>
<organism evidence="6 7">
    <name type="scientific">Clostridium malenominatum</name>
    <dbReference type="NCBI Taxonomy" id="1539"/>
    <lineage>
        <taxon>Bacteria</taxon>
        <taxon>Bacillati</taxon>
        <taxon>Bacillota</taxon>
        <taxon>Clostridia</taxon>
        <taxon>Eubacteriales</taxon>
        <taxon>Clostridiaceae</taxon>
        <taxon>Clostridium</taxon>
    </lineage>
</organism>
<proteinExistence type="inferred from homology"/>
<evidence type="ECO:0000259" key="3">
    <source>
        <dbReference type="Pfam" id="PF00460"/>
    </source>
</evidence>
<dbReference type="PANTHER" id="PTHR30435:SF19">
    <property type="entry name" value="FLAGELLAR BASAL-BODY ROD PROTEIN FLGG"/>
    <property type="match status" value="1"/>
</dbReference>
<dbReference type="Pfam" id="PF22692">
    <property type="entry name" value="LlgE_F_G_D1"/>
    <property type="match status" value="1"/>
</dbReference>
<name>A0ABN1IYL0_9CLOT</name>
<dbReference type="InterPro" id="IPR020013">
    <property type="entry name" value="Flagellar_FlgE/F/G"/>
</dbReference>
<dbReference type="InterPro" id="IPR010930">
    <property type="entry name" value="Flg_bb/hook_C_dom"/>
</dbReference>
<accession>A0ABN1IYL0</accession>
<evidence type="ECO:0000256" key="1">
    <source>
        <dbReference type="ARBA" id="ARBA00009677"/>
    </source>
</evidence>
<dbReference type="Pfam" id="PF06429">
    <property type="entry name" value="Flg_bbr_C"/>
    <property type="match status" value="1"/>
</dbReference>
<protein>
    <submittedName>
        <fullName evidence="6">Flagellar basal-body rod protein FlgG</fullName>
    </submittedName>
</protein>
<comment type="subcellular location">
    <subcellularLocation>
        <location evidence="2">Bacterial flagellum basal body</location>
    </subcellularLocation>
</comment>
<dbReference type="Proteomes" id="UP001500339">
    <property type="component" value="Unassembled WGS sequence"/>
</dbReference>
<dbReference type="InterPro" id="IPR053967">
    <property type="entry name" value="LlgE_F_G-like_D1"/>
</dbReference>
<evidence type="ECO:0000313" key="7">
    <source>
        <dbReference type="Proteomes" id="UP001500339"/>
    </source>
</evidence>
<evidence type="ECO:0000259" key="4">
    <source>
        <dbReference type="Pfam" id="PF06429"/>
    </source>
</evidence>
<dbReference type="NCBIfam" id="TIGR03506">
    <property type="entry name" value="FlgEFG_subfam"/>
    <property type="match status" value="1"/>
</dbReference>
<comment type="caution">
    <text evidence="6">The sequence shown here is derived from an EMBL/GenBank/DDBJ whole genome shotgun (WGS) entry which is preliminary data.</text>
</comment>
<dbReference type="PANTHER" id="PTHR30435">
    <property type="entry name" value="FLAGELLAR PROTEIN"/>
    <property type="match status" value="1"/>
</dbReference>
<feature type="domain" description="Flagellar basal-body/hook protein C-terminal" evidence="4">
    <location>
        <begin position="214"/>
        <end position="258"/>
    </location>
</feature>
<dbReference type="InterPro" id="IPR001444">
    <property type="entry name" value="Flag_bb_rod_N"/>
</dbReference>
<sequence>MLRILWNGKSAMSAQQDKLDSISNNLSNVNTEGYKRMDVTFKDLMSEALDRRGYPVNRGENKNLITGTGVRTANWIRDKSQGNLLQTNIKTDLAIDGEGYFRVETKNGEYRYIRSGSFNIDNNGELMDKNGNKLSIELFEEEEEIKFTKDNFIIKEDGSLFAKIDDSNNSGLREVGKINTYNAVGDDAFISVGENLYVAREEVIPTISNANILQGFVEGSNVDVSKEMTDMILSQRAFEFGSRAIKAADEMWGMVNNLRGR</sequence>
<keyword evidence="6" id="KW-0969">Cilium</keyword>
<comment type="similarity">
    <text evidence="1 2">Belongs to the flagella basal body rod proteins family.</text>
</comment>
<keyword evidence="7" id="KW-1185">Reference proteome</keyword>
<dbReference type="RefSeq" id="WP_343768887.1">
    <property type="nucleotide sequence ID" value="NZ_BAAACF010000001.1"/>
</dbReference>
<dbReference type="EMBL" id="BAAACF010000001">
    <property type="protein sequence ID" value="GAA0724069.1"/>
    <property type="molecule type" value="Genomic_DNA"/>
</dbReference>
<evidence type="ECO:0000259" key="5">
    <source>
        <dbReference type="Pfam" id="PF22692"/>
    </source>
</evidence>
<dbReference type="InterPro" id="IPR037925">
    <property type="entry name" value="FlgE/F/G-like"/>
</dbReference>